<evidence type="ECO:0000256" key="3">
    <source>
        <dbReference type="ARBA" id="ARBA00023125"/>
    </source>
</evidence>
<dbReference type="GO" id="GO:0005634">
    <property type="term" value="C:nucleus"/>
    <property type="evidence" value="ECO:0007669"/>
    <property type="project" value="UniProtKB-SubCell"/>
</dbReference>
<organism evidence="8 9">
    <name type="scientific">Dinothrombium tinctorium</name>
    <dbReference type="NCBI Taxonomy" id="1965070"/>
    <lineage>
        <taxon>Eukaryota</taxon>
        <taxon>Metazoa</taxon>
        <taxon>Ecdysozoa</taxon>
        <taxon>Arthropoda</taxon>
        <taxon>Chelicerata</taxon>
        <taxon>Arachnida</taxon>
        <taxon>Acari</taxon>
        <taxon>Acariformes</taxon>
        <taxon>Trombidiformes</taxon>
        <taxon>Prostigmata</taxon>
        <taxon>Anystina</taxon>
        <taxon>Parasitengona</taxon>
        <taxon>Trombidioidea</taxon>
        <taxon>Trombidiidae</taxon>
        <taxon>Dinothrombium</taxon>
    </lineage>
</organism>
<dbReference type="InterPro" id="IPR026607">
    <property type="entry name" value="DMRT"/>
</dbReference>
<feature type="domain" description="DM" evidence="7">
    <location>
        <begin position="108"/>
        <end position="155"/>
    </location>
</feature>
<dbReference type="SMART" id="SM00301">
    <property type="entry name" value="DM"/>
    <property type="match status" value="1"/>
</dbReference>
<dbReference type="InterPro" id="IPR001275">
    <property type="entry name" value="DM_DNA-bd"/>
</dbReference>
<dbReference type="EMBL" id="NCKU01006274">
    <property type="protein sequence ID" value="RWS03676.1"/>
    <property type="molecule type" value="Genomic_DNA"/>
</dbReference>
<accession>A0A443QKW6</accession>
<feature type="compositionally biased region" description="Basic and acidic residues" evidence="6">
    <location>
        <begin position="155"/>
        <end position="182"/>
    </location>
</feature>
<dbReference type="PROSITE" id="PS40000">
    <property type="entry name" value="DM_1"/>
    <property type="match status" value="1"/>
</dbReference>
<keyword evidence="2 5" id="KW-0862">Zinc</keyword>
<feature type="region of interest" description="Disordered" evidence="6">
    <location>
        <begin position="153"/>
        <end position="187"/>
    </location>
</feature>
<evidence type="ECO:0000313" key="9">
    <source>
        <dbReference type="Proteomes" id="UP000285301"/>
    </source>
</evidence>
<evidence type="ECO:0000256" key="4">
    <source>
        <dbReference type="ARBA" id="ARBA00023242"/>
    </source>
</evidence>
<dbReference type="PANTHER" id="PTHR12322:SF100">
    <property type="entry name" value="PROTEIN DOUBLESEX"/>
    <property type="match status" value="1"/>
</dbReference>
<protein>
    <submittedName>
        <fullName evidence="8">Protein CBR-DMD-5-like protein</fullName>
    </submittedName>
</protein>
<feature type="DNA-binding region" description="DM" evidence="5">
    <location>
        <begin position="108"/>
        <end position="155"/>
    </location>
</feature>
<dbReference type="InterPro" id="IPR036407">
    <property type="entry name" value="DM_DNA-bd_sf"/>
</dbReference>
<gene>
    <name evidence="8" type="ORF">B4U79_13895</name>
</gene>
<dbReference type="Pfam" id="PF00751">
    <property type="entry name" value="DM"/>
    <property type="match status" value="1"/>
</dbReference>
<reference evidence="8 9" key="1">
    <citation type="journal article" date="2018" name="Gigascience">
        <title>Genomes of trombidid mites reveal novel predicted allergens and laterally-transferred genes associated with secondary metabolism.</title>
        <authorList>
            <person name="Dong X."/>
            <person name="Chaisiri K."/>
            <person name="Xia D."/>
            <person name="Armstrong S.D."/>
            <person name="Fang Y."/>
            <person name="Donnelly M.J."/>
            <person name="Kadowaki T."/>
            <person name="McGarry J.W."/>
            <person name="Darby A.C."/>
            <person name="Makepeace B.L."/>
        </authorList>
    </citation>
    <scope>NUCLEOTIDE SEQUENCE [LARGE SCALE GENOMIC DNA]</scope>
    <source>
        <strain evidence="8">UoL-WK</strain>
    </source>
</reference>
<keyword evidence="4 5" id="KW-0539">Nucleus</keyword>
<feature type="compositionally biased region" description="Polar residues" evidence="6">
    <location>
        <begin position="59"/>
        <end position="71"/>
    </location>
</feature>
<evidence type="ECO:0000256" key="6">
    <source>
        <dbReference type="SAM" id="MobiDB-lite"/>
    </source>
</evidence>
<dbReference type="OrthoDB" id="6512046at2759"/>
<evidence type="ECO:0000313" key="8">
    <source>
        <dbReference type="EMBL" id="RWS03676.1"/>
    </source>
</evidence>
<evidence type="ECO:0000256" key="2">
    <source>
        <dbReference type="ARBA" id="ARBA00022833"/>
    </source>
</evidence>
<dbReference type="GO" id="GO:0007548">
    <property type="term" value="P:sex differentiation"/>
    <property type="evidence" value="ECO:0007669"/>
    <property type="project" value="TreeGrafter"/>
</dbReference>
<dbReference type="STRING" id="1965070.A0A443QKW6"/>
<dbReference type="SUPFAM" id="SSF82927">
    <property type="entry name" value="Cysteine-rich DNA binding domain, (DM domain)"/>
    <property type="match status" value="1"/>
</dbReference>
<dbReference type="GO" id="GO:0046872">
    <property type="term" value="F:metal ion binding"/>
    <property type="evidence" value="ECO:0007669"/>
    <property type="project" value="UniProtKB-KW"/>
</dbReference>
<keyword evidence="9" id="KW-1185">Reference proteome</keyword>
<name>A0A443QKW6_9ACAR</name>
<dbReference type="Gene3D" id="4.10.1040.10">
    <property type="entry name" value="DM DNA-binding domain"/>
    <property type="match status" value="1"/>
</dbReference>
<comment type="subcellular location">
    <subcellularLocation>
        <location evidence="5">Nucleus</location>
    </subcellularLocation>
</comment>
<feature type="non-terminal residue" evidence="8">
    <location>
        <position position="311"/>
    </location>
</feature>
<dbReference type="FunFam" id="4.10.1040.10:FF:000001">
    <property type="entry name" value="doublesex- and mab-3-related transcription factor 1"/>
    <property type="match status" value="1"/>
</dbReference>
<dbReference type="GO" id="GO:0000978">
    <property type="term" value="F:RNA polymerase II cis-regulatory region sequence-specific DNA binding"/>
    <property type="evidence" value="ECO:0007669"/>
    <property type="project" value="TreeGrafter"/>
</dbReference>
<evidence type="ECO:0000259" key="7">
    <source>
        <dbReference type="PROSITE" id="PS50809"/>
    </source>
</evidence>
<sequence length="311" mass="36129">MMGKLVATNLHYKKRGIQRFQQQEVGQPKLGFQSFMQQEQQELLPTKILDSVSIDSGIASPNDSKNDSLCSSEYDEDSVSMTDVEKDCSVKANEENQKSSKKQRQPLCARCRNHGVFLAVKGHKRYCQYKDCFCEDCKITQDRRNIMARQVARTRAQEEDRRLQKEVPKKPKVSKKELRNQESESVETLTLRPHPLGQQLFNVLKKGDNKNLLKYVIPYILMENNGDIDMCLSKLKQIEIRVNEEHSNLFEMIEKEKETPSINNCFSALMMPSHQKSHQNVVRFWETPSPYWRQVPVDLSQSLCPSKPFRN</sequence>
<dbReference type="PANTHER" id="PTHR12322">
    <property type="entry name" value="DOUBLESEX AND MAB-3 RELATED TRANSCRIPTION FACTOR DMRT"/>
    <property type="match status" value="1"/>
</dbReference>
<evidence type="ECO:0000256" key="5">
    <source>
        <dbReference type="PROSITE-ProRule" id="PRU00070"/>
    </source>
</evidence>
<dbReference type="PROSITE" id="PS50809">
    <property type="entry name" value="DM_2"/>
    <property type="match status" value="1"/>
</dbReference>
<proteinExistence type="predicted"/>
<keyword evidence="3 5" id="KW-0238">DNA-binding</keyword>
<dbReference type="AlphaFoldDB" id="A0A443QKW6"/>
<comment type="caution">
    <text evidence="8">The sequence shown here is derived from an EMBL/GenBank/DDBJ whole genome shotgun (WGS) entry which is preliminary data.</text>
</comment>
<evidence type="ECO:0000256" key="1">
    <source>
        <dbReference type="ARBA" id="ARBA00022723"/>
    </source>
</evidence>
<dbReference type="Proteomes" id="UP000285301">
    <property type="component" value="Unassembled WGS sequence"/>
</dbReference>
<dbReference type="GO" id="GO:0000981">
    <property type="term" value="F:DNA-binding transcription factor activity, RNA polymerase II-specific"/>
    <property type="evidence" value="ECO:0007669"/>
    <property type="project" value="TreeGrafter"/>
</dbReference>
<feature type="region of interest" description="Disordered" evidence="6">
    <location>
        <begin position="55"/>
        <end position="77"/>
    </location>
</feature>
<keyword evidence="1 5" id="KW-0479">Metal-binding</keyword>